<protein>
    <submittedName>
        <fullName evidence="3">Cadherin domain-containing protein</fullName>
    </submittedName>
</protein>
<proteinExistence type="predicted"/>
<feature type="region of interest" description="Disordered" evidence="1">
    <location>
        <begin position="667"/>
        <end position="694"/>
    </location>
</feature>
<accession>A0A7E4V6Q5</accession>
<keyword evidence="2" id="KW-1185">Reference proteome</keyword>
<dbReference type="Proteomes" id="UP000492821">
    <property type="component" value="Unassembled WGS sequence"/>
</dbReference>
<feature type="region of interest" description="Disordered" evidence="1">
    <location>
        <begin position="701"/>
        <end position="720"/>
    </location>
</feature>
<dbReference type="AlphaFoldDB" id="A0A7E4V6Q5"/>
<feature type="compositionally biased region" description="Polar residues" evidence="1">
    <location>
        <begin position="707"/>
        <end position="720"/>
    </location>
</feature>
<evidence type="ECO:0000256" key="1">
    <source>
        <dbReference type="SAM" id="MobiDB-lite"/>
    </source>
</evidence>
<evidence type="ECO:0000313" key="3">
    <source>
        <dbReference type="WBParaSite" id="Pan_g17148.t1"/>
    </source>
</evidence>
<reference evidence="2" key="1">
    <citation type="journal article" date="2013" name="Genetics">
        <title>The draft genome and transcriptome of Panagrellus redivivus are shaped by the harsh demands of a free-living lifestyle.</title>
        <authorList>
            <person name="Srinivasan J."/>
            <person name="Dillman A.R."/>
            <person name="Macchietto M.G."/>
            <person name="Heikkinen L."/>
            <person name="Lakso M."/>
            <person name="Fracchia K.M."/>
            <person name="Antoshechkin I."/>
            <person name="Mortazavi A."/>
            <person name="Wong G."/>
            <person name="Sternberg P.W."/>
        </authorList>
    </citation>
    <scope>NUCLEOTIDE SEQUENCE [LARGE SCALE GENOMIC DNA]</scope>
    <source>
        <strain evidence="2">MT8872</strain>
    </source>
</reference>
<name>A0A7E4V6Q5_PANRE</name>
<evidence type="ECO:0000313" key="2">
    <source>
        <dbReference type="Proteomes" id="UP000492821"/>
    </source>
</evidence>
<sequence length="901" mass="100440">MSVYCEPVLVNGTDAYIVSSDDVTPIVCDSVTPEVGIAAISCFAPPTVAKCAYVLTTDFQLRQRCVEAFRKAGYADVESIDFLSVSLSSDIFNLPLKCATGEPVFVFVGLNDPFWKKCPVNVIQKCENGWRIIKRLQFLPEAFFYHPTVRNFVIHGKTPETTKLALKNLYPGVKLHLSQKPDDLFKFDFIRNRIIKGDLNGYEVHPYFDYDFRIGKKGSKLSLPIYDRVPPFIAKQAVSIGDASEVEIYAVTPAGRFSFNNSQSDKEPPTLVKTFKFDSYALRTVMITITVDKTLIPQATLEIDVALVPLKKETSAKDASELPKKRVYSEVFLNLAPFNAQQNKPPSVVFSIINRHNYALDAHYPNHTSSEGEFKTLREVIAQMLKTAPISSTAAIYCVNTITARSDLQKFSDTCKKLGYPTVKFISNVSYTLSLILGMSEIIVNSGQQIVILDSLQYHIVVSDGTYLSVVKFGTVDKIDSKYFKGNPTVVENGFNIYSEVNIDNLRQLCYPAPVYVVTGVKYTLKLQSKYFLSLANGTGFDGKLFYDYSDVDFGIKGVGVAKTVDTRFKATPFTVTTDVEASNTKLSILLVTSAPDVEMLKEFVVPRGVKDVRFTFHVESICDITVSMDVIDKDRDGDFSKTNTLKRLNRSQNHLPLTSCENAEVKQVDASRSIEKKTGDVPKKRKNGTQRRKEAILKAEKEKTVSDPTKSSHCPQSRNGIEVATSNSTLPKELSQLKLESPPKTVLTFTSDNRVLIEADETYTGDKEVLAYVRLQGGKPPQVGKEAFDALKKYPDSVYYDITRLMATDFDPNYPHPMWSFKTTRDADGKVVIRGSDNVETLPIVLFGLVVNSTLLYIKEHLKSDVTHVGIRLPTGSVVSANDLKQVSERIGVELVMLKV</sequence>
<feature type="compositionally biased region" description="Basic and acidic residues" evidence="1">
    <location>
        <begin position="667"/>
        <end position="683"/>
    </location>
</feature>
<reference evidence="3" key="2">
    <citation type="submission" date="2020-10" db="UniProtKB">
        <authorList>
            <consortium name="WormBaseParasite"/>
        </authorList>
    </citation>
    <scope>IDENTIFICATION</scope>
</reference>
<organism evidence="2 3">
    <name type="scientific">Panagrellus redivivus</name>
    <name type="common">Microworm</name>
    <dbReference type="NCBI Taxonomy" id="6233"/>
    <lineage>
        <taxon>Eukaryota</taxon>
        <taxon>Metazoa</taxon>
        <taxon>Ecdysozoa</taxon>
        <taxon>Nematoda</taxon>
        <taxon>Chromadorea</taxon>
        <taxon>Rhabditida</taxon>
        <taxon>Tylenchina</taxon>
        <taxon>Panagrolaimomorpha</taxon>
        <taxon>Panagrolaimoidea</taxon>
        <taxon>Panagrolaimidae</taxon>
        <taxon>Panagrellus</taxon>
    </lineage>
</organism>
<dbReference type="WBParaSite" id="Pan_g17148.t1">
    <property type="protein sequence ID" value="Pan_g17148.t1"/>
    <property type="gene ID" value="Pan_g17148"/>
</dbReference>